<keyword evidence="1" id="KW-0645">Protease</keyword>
<evidence type="ECO:0000313" key="5">
    <source>
        <dbReference type="EMBL" id="MBR0667799.1"/>
    </source>
</evidence>
<reference evidence="6" key="1">
    <citation type="journal article" date="2021" name="Syst. Appl. Microbiol.">
        <title>Roseomonas hellenica sp. nov., isolated from roots of wild-growing Alkanna tinctoria.</title>
        <authorList>
            <person name="Rat A."/>
            <person name="Naranjo H.D."/>
            <person name="Lebbe L."/>
            <person name="Cnockaert M."/>
            <person name="Krigas N."/>
            <person name="Grigoriadou K."/>
            <person name="Maloupa E."/>
            <person name="Willems A."/>
        </authorList>
    </citation>
    <scope>NUCLEOTIDE SEQUENCE [LARGE SCALE GENOMIC DNA]</scope>
    <source>
        <strain evidence="6">LMG 31523</strain>
    </source>
</reference>
<gene>
    <name evidence="5" type="ORF">GXW71_25810</name>
</gene>
<name>A0ABS5F5G1_9PROT</name>
<proteinExistence type="predicted"/>
<accession>A0ABS5F5G1</accession>
<dbReference type="InterPro" id="IPR006473">
    <property type="entry name" value="Peptidase_C58_Yopt"/>
</dbReference>
<keyword evidence="6" id="KW-1185">Reference proteome</keyword>
<dbReference type="Proteomes" id="UP001196870">
    <property type="component" value="Unassembled WGS sequence"/>
</dbReference>
<dbReference type="EMBL" id="JAAGBB010000041">
    <property type="protein sequence ID" value="MBR0667799.1"/>
    <property type="molecule type" value="Genomic_DNA"/>
</dbReference>
<protein>
    <recommendedName>
        <fullName evidence="4">Peptidase C58 YopT-type domain-containing protein</fullName>
    </recommendedName>
</protein>
<evidence type="ECO:0000256" key="3">
    <source>
        <dbReference type="ARBA" id="ARBA00022807"/>
    </source>
</evidence>
<evidence type="ECO:0000256" key="1">
    <source>
        <dbReference type="ARBA" id="ARBA00022670"/>
    </source>
</evidence>
<comment type="caution">
    <text evidence="5">The sequence shown here is derived from an EMBL/GenBank/DDBJ whole genome shotgun (WGS) entry which is preliminary data.</text>
</comment>
<evidence type="ECO:0000256" key="2">
    <source>
        <dbReference type="ARBA" id="ARBA00022801"/>
    </source>
</evidence>
<keyword evidence="3" id="KW-0788">Thiol protease</keyword>
<evidence type="ECO:0000313" key="6">
    <source>
        <dbReference type="Proteomes" id="UP001196870"/>
    </source>
</evidence>
<dbReference type="RefSeq" id="WP_211855574.1">
    <property type="nucleotide sequence ID" value="NZ_JAAGBB010000041.1"/>
</dbReference>
<dbReference type="Pfam" id="PF03543">
    <property type="entry name" value="Peptidase_C58"/>
    <property type="match status" value="1"/>
</dbReference>
<organism evidence="5 6">
    <name type="scientific">Plastoroseomonas hellenica</name>
    <dbReference type="NCBI Taxonomy" id="2687306"/>
    <lineage>
        <taxon>Bacteria</taxon>
        <taxon>Pseudomonadati</taxon>
        <taxon>Pseudomonadota</taxon>
        <taxon>Alphaproteobacteria</taxon>
        <taxon>Acetobacterales</taxon>
        <taxon>Acetobacteraceae</taxon>
        <taxon>Plastoroseomonas</taxon>
    </lineage>
</organism>
<feature type="domain" description="Peptidase C58 YopT-type" evidence="4">
    <location>
        <begin position="135"/>
        <end position="187"/>
    </location>
</feature>
<keyword evidence="2" id="KW-0378">Hydrolase</keyword>
<dbReference type="Gene3D" id="3.90.70.20">
    <property type="match status" value="1"/>
</dbReference>
<evidence type="ECO:0000259" key="4">
    <source>
        <dbReference type="Pfam" id="PF03543"/>
    </source>
</evidence>
<sequence length="207" mass="23333">MDWDSVQTTAKNRGQLVFAMDQGQLPMKKLPIIKQLTEGGFCIGLSVTWIAMQYEGKAFPVDGDVCEWPPFRAVLYQNIAKIEGEPDWTDFWDTAGRPEQLRLSDGLRAKRETKPSADFIYSIVTKAYGCYGITLARDGGAHAVAMRHGRDNRMHFFDPNYGHFAVADHTKLKAFLSWFLTESGYRDRYAKYTGVVGIKPPINAKDG</sequence>
<dbReference type="InterPro" id="IPR038765">
    <property type="entry name" value="Papain-like_cys_pep_sf"/>
</dbReference>
<dbReference type="SUPFAM" id="SSF54001">
    <property type="entry name" value="Cysteine proteinases"/>
    <property type="match status" value="1"/>
</dbReference>